<sequence>METEHAANNGVARKVGGGKGGNGGLREVVLRALALVLTLVAAILLGVDKQTKIVPLIVSPDLPPFNVAATAKFKYLSAFVYFVVANSIASVIAAVSLVVTLARKGGSVLTAIFVDLMMVALLFSSIGATGGVGLLGYKGNSHLMWNKVCNVYGKFCHQVMAAAALSLFGGIVYVLLVLLGASKLKRVS</sequence>
<evidence type="ECO:0000256" key="7">
    <source>
        <dbReference type="ARBA" id="ARBA00023136"/>
    </source>
</evidence>
<organism evidence="10">
    <name type="scientific">Opuntia streptacantha</name>
    <name type="common">Prickly pear cactus</name>
    <name type="synonym">Opuntia cardona</name>
    <dbReference type="NCBI Taxonomy" id="393608"/>
    <lineage>
        <taxon>Eukaryota</taxon>
        <taxon>Viridiplantae</taxon>
        <taxon>Streptophyta</taxon>
        <taxon>Embryophyta</taxon>
        <taxon>Tracheophyta</taxon>
        <taxon>Spermatophyta</taxon>
        <taxon>Magnoliopsida</taxon>
        <taxon>eudicotyledons</taxon>
        <taxon>Gunneridae</taxon>
        <taxon>Pentapetalae</taxon>
        <taxon>Caryophyllales</taxon>
        <taxon>Cactineae</taxon>
        <taxon>Cactaceae</taxon>
        <taxon>Opuntioideae</taxon>
        <taxon>Opuntia</taxon>
    </lineage>
</organism>
<feature type="transmembrane region" description="Helical" evidence="8">
    <location>
        <begin position="79"/>
        <end position="101"/>
    </location>
</feature>
<comment type="similarity">
    <text evidence="2 8">Belongs to the Casparian strip membrane proteins (CASP) family.</text>
</comment>
<evidence type="ECO:0000256" key="6">
    <source>
        <dbReference type="ARBA" id="ARBA00022989"/>
    </source>
</evidence>
<name>A0A7C8ZT84_OPUST</name>
<dbReference type="NCBIfam" id="TIGR01569">
    <property type="entry name" value="A_tha_TIGR01569"/>
    <property type="match status" value="1"/>
</dbReference>
<protein>
    <recommendedName>
        <fullName evidence="8">CASP-like protein</fullName>
    </recommendedName>
</protein>
<dbReference type="PANTHER" id="PTHR36488:SF8">
    <property type="entry name" value="CASP-LIKE PROTEIN 1U1"/>
    <property type="match status" value="1"/>
</dbReference>
<evidence type="ECO:0000256" key="5">
    <source>
        <dbReference type="ARBA" id="ARBA00022692"/>
    </source>
</evidence>
<keyword evidence="5 8" id="KW-0812">Transmembrane</keyword>
<dbReference type="InterPro" id="IPR006459">
    <property type="entry name" value="CASP/CASPL"/>
</dbReference>
<dbReference type="InterPro" id="IPR006702">
    <property type="entry name" value="CASP_dom"/>
</dbReference>
<feature type="transmembrane region" description="Helical" evidence="8">
    <location>
        <begin position="157"/>
        <end position="179"/>
    </location>
</feature>
<dbReference type="Pfam" id="PF04535">
    <property type="entry name" value="CASP_dom"/>
    <property type="match status" value="1"/>
</dbReference>
<keyword evidence="7 8" id="KW-0472">Membrane</keyword>
<comment type="subunit">
    <text evidence="3 8">Homodimer and heterodimers.</text>
</comment>
<dbReference type="InterPro" id="IPR044173">
    <property type="entry name" value="CASPL"/>
</dbReference>
<evidence type="ECO:0000256" key="8">
    <source>
        <dbReference type="RuleBase" id="RU361233"/>
    </source>
</evidence>
<keyword evidence="6 8" id="KW-1133">Transmembrane helix</keyword>
<dbReference type="GO" id="GO:0005886">
    <property type="term" value="C:plasma membrane"/>
    <property type="evidence" value="ECO:0007669"/>
    <property type="project" value="UniProtKB-SubCell"/>
</dbReference>
<feature type="domain" description="Casparian strip membrane protein" evidence="9">
    <location>
        <begin position="27"/>
        <end position="169"/>
    </location>
</feature>
<evidence type="ECO:0000256" key="3">
    <source>
        <dbReference type="ARBA" id="ARBA00011489"/>
    </source>
</evidence>
<dbReference type="PANTHER" id="PTHR36488">
    <property type="entry name" value="CASP-LIKE PROTEIN 1U1"/>
    <property type="match status" value="1"/>
</dbReference>
<reference evidence="10" key="2">
    <citation type="submission" date="2020-07" db="EMBL/GenBank/DDBJ databases">
        <authorList>
            <person name="Vera ALvarez R."/>
            <person name="Arias-Moreno D.M."/>
            <person name="Jimenez-Jacinto V."/>
            <person name="Jimenez-Bremont J.F."/>
            <person name="Swaminathan K."/>
            <person name="Moose S.P."/>
            <person name="Guerrero-Gonzalez M.L."/>
            <person name="Marino-Ramirez L."/>
            <person name="Landsman D."/>
            <person name="Rodriguez-Kessler M."/>
            <person name="Delgado-Sanchez P."/>
        </authorList>
    </citation>
    <scope>NUCLEOTIDE SEQUENCE</scope>
    <source>
        <tissue evidence="10">Cladode</tissue>
    </source>
</reference>
<comment type="subcellular location">
    <subcellularLocation>
        <location evidence="1 8">Cell membrane</location>
        <topology evidence="1 8">Multi-pass membrane protein</topology>
    </subcellularLocation>
</comment>
<evidence type="ECO:0000313" key="10">
    <source>
        <dbReference type="EMBL" id="MBA4650874.1"/>
    </source>
</evidence>
<proteinExistence type="inferred from homology"/>
<dbReference type="EMBL" id="GISG01167227">
    <property type="protein sequence ID" value="MBA4650874.1"/>
    <property type="molecule type" value="Transcribed_RNA"/>
</dbReference>
<evidence type="ECO:0000259" key="9">
    <source>
        <dbReference type="Pfam" id="PF04535"/>
    </source>
</evidence>
<evidence type="ECO:0000256" key="2">
    <source>
        <dbReference type="ARBA" id="ARBA00007651"/>
    </source>
</evidence>
<evidence type="ECO:0000256" key="1">
    <source>
        <dbReference type="ARBA" id="ARBA00004651"/>
    </source>
</evidence>
<dbReference type="AlphaFoldDB" id="A0A7C8ZT84"/>
<reference evidence="10" key="1">
    <citation type="journal article" date="2013" name="J. Plant Res.">
        <title>Effect of fungi and light on seed germination of three Opuntia species from semiarid lands of central Mexico.</title>
        <authorList>
            <person name="Delgado-Sanchez P."/>
            <person name="Jimenez-Bremont J.F."/>
            <person name="Guerrero-Gonzalez Mde L."/>
            <person name="Flores J."/>
        </authorList>
    </citation>
    <scope>NUCLEOTIDE SEQUENCE</scope>
    <source>
        <tissue evidence="10">Cladode</tissue>
    </source>
</reference>
<evidence type="ECO:0000256" key="4">
    <source>
        <dbReference type="ARBA" id="ARBA00022475"/>
    </source>
</evidence>
<accession>A0A7C8ZT84</accession>
<feature type="transmembrane region" description="Helical" evidence="8">
    <location>
        <begin position="28"/>
        <end position="47"/>
    </location>
</feature>
<feature type="transmembrane region" description="Helical" evidence="8">
    <location>
        <begin position="113"/>
        <end position="137"/>
    </location>
</feature>
<keyword evidence="4 8" id="KW-1003">Cell membrane</keyword>